<accession>A0A243WCV4</accession>
<gene>
    <name evidence="2" type="ORF">BXP70_13865</name>
</gene>
<dbReference type="PANTHER" id="PTHR20854">
    <property type="entry name" value="INOSITOL MONOPHOSPHATASE"/>
    <property type="match status" value="1"/>
</dbReference>
<comment type="cofactor">
    <cofactor evidence="1">
        <name>Mg(2+)</name>
        <dbReference type="ChEBI" id="CHEBI:18420"/>
    </cofactor>
</comment>
<keyword evidence="1" id="KW-0460">Magnesium</keyword>
<dbReference type="CDD" id="cd01637">
    <property type="entry name" value="IMPase_like"/>
    <property type="match status" value="1"/>
</dbReference>
<dbReference type="EMBL" id="MTSE01000006">
    <property type="protein sequence ID" value="OUJ73489.1"/>
    <property type="molecule type" value="Genomic_DNA"/>
</dbReference>
<evidence type="ECO:0000313" key="3">
    <source>
        <dbReference type="Proteomes" id="UP000194873"/>
    </source>
</evidence>
<keyword evidence="1" id="KW-0479">Metal-binding</keyword>
<dbReference type="InterPro" id="IPR000760">
    <property type="entry name" value="Inositol_monophosphatase-like"/>
</dbReference>
<feature type="binding site" evidence="1">
    <location>
        <position position="91"/>
    </location>
    <ligand>
        <name>Mg(2+)</name>
        <dbReference type="ChEBI" id="CHEBI:18420"/>
        <label>1</label>
        <note>catalytic</note>
    </ligand>
</feature>
<dbReference type="Pfam" id="PF00459">
    <property type="entry name" value="Inositol_P"/>
    <property type="match status" value="1"/>
</dbReference>
<dbReference type="SUPFAM" id="SSF56655">
    <property type="entry name" value="Carbohydrate phosphatase"/>
    <property type="match status" value="1"/>
</dbReference>
<dbReference type="Proteomes" id="UP000194873">
    <property type="component" value="Unassembled WGS sequence"/>
</dbReference>
<evidence type="ECO:0000313" key="2">
    <source>
        <dbReference type="EMBL" id="OUJ73489.1"/>
    </source>
</evidence>
<dbReference type="Gene3D" id="3.40.190.80">
    <property type="match status" value="1"/>
</dbReference>
<protein>
    <recommendedName>
        <fullName evidence="4">Myo-inositol-1-monophosphatase</fullName>
    </recommendedName>
</protein>
<sequence length="269" mass="29265">MPTTLNIPAILAAVRHAGNLFLPDFRHSPIPQDMATFTQQLADIESRCLTALQERLAQDFPATPWLSADFPDEAAGEQPAHPEYWLCDAMDGAIQYVQHLPGWTINLVLMRAGQPYFAAIYDPFGQELFWAEAGGGAFVNEMPLHPSTKQDAALTLAVFEHSHGLADDPSLLARVGGSVTDLLRAFGVVRNYGPHGLQLAYVGAGRLDVFYQEGRDVENWLPGLLIAREAGADVGTADGQPWHWSADSLLVTAPGLGATFRQARPTPIR</sequence>
<reference evidence="2 3" key="1">
    <citation type="submission" date="2017-01" db="EMBL/GenBank/DDBJ databases">
        <title>A new Hymenobacter.</title>
        <authorList>
            <person name="Liang Y."/>
            <person name="Feng F."/>
        </authorList>
    </citation>
    <scope>NUCLEOTIDE SEQUENCE [LARGE SCALE GENOMIC DNA]</scope>
    <source>
        <strain evidence="2">MIMBbqt21</strain>
    </source>
</reference>
<organism evidence="2 3">
    <name type="scientific">Hymenobacter crusticola</name>
    <dbReference type="NCBI Taxonomy" id="1770526"/>
    <lineage>
        <taxon>Bacteria</taxon>
        <taxon>Pseudomonadati</taxon>
        <taxon>Bacteroidota</taxon>
        <taxon>Cytophagia</taxon>
        <taxon>Cytophagales</taxon>
        <taxon>Hymenobacteraceae</taxon>
        <taxon>Hymenobacter</taxon>
    </lineage>
</organism>
<dbReference type="RefSeq" id="WP_086594685.1">
    <property type="nucleotide sequence ID" value="NZ_MTSE01000006.1"/>
</dbReference>
<dbReference type="PRINTS" id="PR00377">
    <property type="entry name" value="IMPHPHTASES"/>
</dbReference>
<dbReference type="GO" id="GO:0006020">
    <property type="term" value="P:inositol metabolic process"/>
    <property type="evidence" value="ECO:0007669"/>
    <property type="project" value="TreeGrafter"/>
</dbReference>
<name>A0A243WCV4_9BACT</name>
<proteinExistence type="predicted"/>
<dbReference type="OrthoDB" id="9772456at2"/>
<keyword evidence="3" id="KW-1185">Reference proteome</keyword>
<feature type="binding site" evidence="1">
    <location>
        <position position="88"/>
    </location>
    <ligand>
        <name>Mg(2+)</name>
        <dbReference type="ChEBI" id="CHEBI:18420"/>
        <label>1</label>
        <note>catalytic</note>
    </ligand>
</feature>
<dbReference type="PANTHER" id="PTHR20854:SF4">
    <property type="entry name" value="INOSITOL-1-MONOPHOSPHATASE-RELATED"/>
    <property type="match status" value="1"/>
</dbReference>
<evidence type="ECO:0008006" key="4">
    <source>
        <dbReference type="Google" id="ProtNLM"/>
    </source>
</evidence>
<dbReference type="GO" id="GO:0008934">
    <property type="term" value="F:inositol monophosphate 1-phosphatase activity"/>
    <property type="evidence" value="ECO:0007669"/>
    <property type="project" value="TreeGrafter"/>
</dbReference>
<dbReference type="GO" id="GO:0046872">
    <property type="term" value="F:metal ion binding"/>
    <property type="evidence" value="ECO:0007669"/>
    <property type="project" value="UniProtKB-KW"/>
</dbReference>
<comment type="caution">
    <text evidence="2">The sequence shown here is derived from an EMBL/GenBank/DDBJ whole genome shotgun (WGS) entry which is preliminary data.</text>
</comment>
<dbReference type="GO" id="GO:0007165">
    <property type="term" value="P:signal transduction"/>
    <property type="evidence" value="ECO:0007669"/>
    <property type="project" value="TreeGrafter"/>
</dbReference>
<evidence type="ECO:0000256" key="1">
    <source>
        <dbReference type="PIRSR" id="PIRSR600760-2"/>
    </source>
</evidence>
<dbReference type="AlphaFoldDB" id="A0A243WCV4"/>
<dbReference type="Gene3D" id="3.30.540.10">
    <property type="entry name" value="Fructose-1,6-Bisphosphatase, subunit A, domain 1"/>
    <property type="match status" value="1"/>
</dbReference>